<dbReference type="Proteomes" id="UP000054166">
    <property type="component" value="Unassembled WGS sequence"/>
</dbReference>
<dbReference type="InParanoid" id="A0A0C3ES93"/>
<organism evidence="1 2">
    <name type="scientific">Piloderma croceum (strain F 1598)</name>
    <dbReference type="NCBI Taxonomy" id="765440"/>
    <lineage>
        <taxon>Eukaryota</taxon>
        <taxon>Fungi</taxon>
        <taxon>Dikarya</taxon>
        <taxon>Basidiomycota</taxon>
        <taxon>Agaricomycotina</taxon>
        <taxon>Agaricomycetes</taxon>
        <taxon>Agaricomycetidae</taxon>
        <taxon>Atheliales</taxon>
        <taxon>Atheliaceae</taxon>
        <taxon>Piloderma</taxon>
    </lineage>
</organism>
<reference evidence="1 2" key="1">
    <citation type="submission" date="2014-04" db="EMBL/GenBank/DDBJ databases">
        <authorList>
            <consortium name="DOE Joint Genome Institute"/>
            <person name="Kuo A."/>
            <person name="Tarkka M."/>
            <person name="Buscot F."/>
            <person name="Kohler A."/>
            <person name="Nagy L.G."/>
            <person name="Floudas D."/>
            <person name="Copeland A."/>
            <person name="Barry K.W."/>
            <person name="Cichocki N."/>
            <person name="Veneault-Fourrey C."/>
            <person name="LaButti K."/>
            <person name="Lindquist E.A."/>
            <person name="Lipzen A."/>
            <person name="Lundell T."/>
            <person name="Morin E."/>
            <person name="Murat C."/>
            <person name="Sun H."/>
            <person name="Tunlid A."/>
            <person name="Henrissat B."/>
            <person name="Grigoriev I.V."/>
            <person name="Hibbett D.S."/>
            <person name="Martin F."/>
            <person name="Nordberg H.P."/>
            <person name="Cantor M.N."/>
            <person name="Hua S.X."/>
        </authorList>
    </citation>
    <scope>NUCLEOTIDE SEQUENCE [LARGE SCALE GENOMIC DNA]</scope>
    <source>
        <strain evidence="1 2">F 1598</strain>
    </source>
</reference>
<protein>
    <submittedName>
        <fullName evidence="1">Uncharacterized protein</fullName>
    </submittedName>
</protein>
<keyword evidence="2" id="KW-1185">Reference proteome</keyword>
<gene>
    <name evidence="1" type="ORF">PILCRDRAFT_13525</name>
</gene>
<evidence type="ECO:0000313" key="1">
    <source>
        <dbReference type="EMBL" id="KIM75440.1"/>
    </source>
</evidence>
<evidence type="ECO:0000313" key="2">
    <source>
        <dbReference type="Proteomes" id="UP000054166"/>
    </source>
</evidence>
<sequence length="98" mass="10564">MQAPSSTHRKPLSPLLPHQISLFDTITTPMSFQSFVGNTPTLQQSFDGNTVATPVSHQTFVGDLWGNTPTLQQSFVGNTVATPAQYFMGSLRGNTPAL</sequence>
<proteinExistence type="predicted"/>
<dbReference type="EMBL" id="KN833046">
    <property type="protein sequence ID" value="KIM75440.1"/>
    <property type="molecule type" value="Genomic_DNA"/>
</dbReference>
<name>A0A0C3ES93_PILCF</name>
<accession>A0A0C3ES93</accession>
<reference evidence="2" key="2">
    <citation type="submission" date="2015-01" db="EMBL/GenBank/DDBJ databases">
        <title>Evolutionary Origins and Diversification of the Mycorrhizal Mutualists.</title>
        <authorList>
            <consortium name="DOE Joint Genome Institute"/>
            <consortium name="Mycorrhizal Genomics Consortium"/>
            <person name="Kohler A."/>
            <person name="Kuo A."/>
            <person name="Nagy L.G."/>
            <person name="Floudas D."/>
            <person name="Copeland A."/>
            <person name="Barry K.W."/>
            <person name="Cichocki N."/>
            <person name="Veneault-Fourrey C."/>
            <person name="LaButti K."/>
            <person name="Lindquist E.A."/>
            <person name="Lipzen A."/>
            <person name="Lundell T."/>
            <person name="Morin E."/>
            <person name="Murat C."/>
            <person name="Riley R."/>
            <person name="Ohm R."/>
            <person name="Sun H."/>
            <person name="Tunlid A."/>
            <person name="Henrissat B."/>
            <person name="Grigoriev I.V."/>
            <person name="Hibbett D.S."/>
            <person name="Martin F."/>
        </authorList>
    </citation>
    <scope>NUCLEOTIDE SEQUENCE [LARGE SCALE GENOMIC DNA]</scope>
    <source>
        <strain evidence="2">F 1598</strain>
    </source>
</reference>
<dbReference type="HOGENOM" id="CLU_2334427_0_0_1"/>
<dbReference type="AlphaFoldDB" id="A0A0C3ES93"/>